<dbReference type="EMBL" id="JBGMEL010000024">
    <property type="protein sequence ID" value="MFA0792382.1"/>
    <property type="molecule type" value="Genomic_DNA"/>
</dbReference>
<evidence type="ECO:0008006" key="3">
    <source>
        <dbReference type="Google" id="ProtNLM"/>
    </source>
</evidence>
<reference evidence="1 2" key="1">
    <citation type="submission" date="2024-08" db="EMBL/GenBank/DDBJ databases">
        <authorList>
            <person name="Ishaq N."/>
        </authorList>
    </citation>
    <scope>NUCLEOTIDE SEQUENCE [LARGE SCALE GENOMIC DNA]</scope>
    <source>
        <strain evidence="1 2">JCM 30400</strain>
    </source>
</reference>
<name>A0ABV4NSL0_9GAMM</name>
<gene>
    <name evidence="1" type="ORF">ACCI51_17730</name>
</gene>
<sequence length="128" mass="14240">MNNEHRARDWINFILERCQFPDVQALKNHLDKAVFTEFCQCGCNSFKVLVPASTKGIAAPGKYGVFFEANFNLVEKGKTLEILIFSGESGMIEYIEIDCCGNNFPVPEVVEVMGEPFHVSASSALDSQ</sequence>
<protein>
    <recommendedName>
        <fullName evidence="3">Stringent starvation protein B</fullName>
    </recommendedName>
</protein>
<dbReference type="Proteomes" id="UP001569414">
    <property type="component" value="Unassembled WGS sequence"/>
</dbReference>
<keyword evidence="2" id="KW-1185">Reference proteome</keyword>
<comment type="caution">
    <text evidence="1">The sequence shown here is derived from an EMBL/GenBank/DDBJ whole genome shotgun (WGS) entry which is preliminary data.</text>
</comment>
<accession>A0ABV4NSL0</accession>
<evidence type="ECO:0000313" key="2">
    <source>
        <dbReference type="Proteomes" id="UP001569414"/>
    </source>
</evidence>
<organism evidence="1 2">
    <name type="scientific">Microbulbifer echini</name>
    <dbReference type="NCBI Taxonomy" id="1529067"/>
    <lineage>
        <taxon>Bacteria</taxon>
        <taxon>Pseudomonadati</taxon>
        <taxon>Pseudomonadota</taxon>
        <taxon>Gammaproteobacteria</taxon>
        <taxon>Cellvibrionales</taxon>
        <taxon>Microbulbiferaceae</taxon>
        <taxon>Microbulbifer</taxon>
    </lineage>
</organism>
<dbReference type="RefSeq" id="WP_299587074.1">
    <property type="nucleotide sequence ID" value="NZ_JBGMEL010000024.1"/>
</dbReference>
<proteinExistence type="predicted"/>
<evidence type="ECO:0000313" key="1">
    <source>
        <dbReference type="EMBL" id="MFA0792382.1"/>
    </source>
</evidence>